<name>A0A7T4UNI9_9GAMM</name>
<dbReference type="EMBL" id="CP066167">
    <property type="protein sequence ID" value="QQD16638.1"/>
    <property type="molecule type" value="Genomic_DNA"/>
</dbReference>
<keyword evidence="8" id="KW-1185">Reference proteome</keyword>
<dbReference type="KEGG" id="snan:I6N98_09485"/>
<evidence type="ECO:0000256" key="2">
    <source>
        <dbReference type="ARBA" id="ARBA00022692"/>
    </source>
</evidence>
<comment type="subcellular location">
    <subcellularLocation>
        <location evidence="1">Endomembrane system</location>
        <topology evidence="1">Multi-pass membrane protein</topology>
    </subcellularLocation>
</comment>
<keyword evidence="4 5" id="KW-0472">Membrane</keyword>
<evidence type="ECO:0000256" key="3">
    <source>
        <dbReference type="ARBA" id="ARBA00022989"/>
    </source>
</evidence>
<proteinExistence type="predicted"/>
<evidence type="ECO:0000259" key="6">
    <source>
        <dbReference type="Pfam" id="PF06803"/>
    </source>
</evidence>
<evidence type="ECO:0000256" key="5">
    <source>
        <dbReference type="SAM" id="Phobius"/>
    </source>
</evidence>
<feature type="transmembrane region" description="Helical" evidence="5">
    <location>
        <begin position="70"/>
        <end position="89"/>
    </location>
</feature>
<evidence type="ECO:0000313" key="7">
    <source>
        <dbReference type="EMBL" id="QQD16638.1"/>
    </source>
</evidence>
<protein>
    <submittedName>
        <fullName evidence="7">DUF1232 domain-containing protein</fullName>
    </submittedName>
</protein>
<dbReference type="Pfam" id="PF06803">
    <property type="entry name" value="DUF1232"/>
    <property type="match status" value="1"/>
</dbReference>
<organism evidence="7 8">
    <name type="scientific">Spongiibacter nanhainus</name>
    <dbReference type="NCBI Taxonomy" id="2794344"/>
    <lineage>
        <taxon>Bacteria</taxon>
        <taxon>Pseudomonadati</taxon>
        <taxon>Pseudomonadota</taxon>
        <taxon>Gammaproteobacteria</taxon>
        <taxon>Cellvibrionales</taxon>
        <taxon>Spongiibacteraceae</taxon>
        <taxon>Spongiibacter</taxon>
    </lineage>
</organism>
<reference evidence="7 8" key="1">
    <citation type="submission" date="2020-12" db="EMBL/GenBank/DDBJ databases">
        <authorList>
            <person name="Shan Y."/>
        </authorList>
    </citation>
    <scope>NUCLEOTIDE SEQUENCE [LARGE SCALE GENOMIC DNA]</scope>
    <source>
        <strain evidence="8">csc3.9</strain>
    </source>
</reference>
<keyword evidence="3 5" id="KW-1133">Transmembrane helix</keyword>
<evidence type="ECO:0000313" key="8">
    <source>
        <dbReference type="Proteomes" id="UP000596063"/>
    </source>
</evidence>
<feature type="domain" description="DUF1232" evidence="6">
    <location>
        <begin position="77"/>
        <end position="108"/>
    </location>
</feature>
<dbReference type="InterPro" id="IPR010652">
    <property type="entry name" value="DUF1232"/>
</dbReference>
<sequence length="141" mass="16001">MKLFSQKRAQRILDEGAEKTDQQALEEALNKRERILDKVVHSASLAPYLEQVKTLFALIQDYVKGSYREIPWWSIGSVATALLYIFMPLDAIPDFIPVAGFLDDAVVLKLCLDLIGKDLDKYRQYKTTTLKPEEDATPPDA</sequence>
<accession>A0A7T4UNI9</accession>
<keyword evidence="2 5" id="KW-0812">Transmembrane</keyword>
<dbReference type="Proteomes" id="UP000596063">
    <property type="component" value="Chromosome"/>
</dbReference>
<gene>
    <name evidence="7" type="ORF">I6N98_09485</name>
</gene>
<dbReference type="GO" id="GO:0012505">
    <property type="term" value="C:endomembrane system"/>
    <property type="evidence" value="ECO:0007669"/>
    <property type="project" value="UniProtKB-SubCell"/>
</dbReference>
<evidence type="ECO:0000256" key="1">
    <source>
        <dbReference type="ARBA" id="ARBA00004127"/>
    </source>
</evidence>
<dbReference type="RefSeq" id="WP_198568158.1">
    <property type="nucleotide sequence ID" value="NZ_CP066167.1"/>
</dbReference>
<evidence type="ECO:0000256" key="4">
    <source>
        <dbReference type="ARBA" id="ARBA00023136"/>
    </source>
</evidence>
<dbReference type="AlphaFoldDB" id="A0A7T4UNI9"/>